<gene>
    <name evidence="3" type="ORF">BGZ80_005438</name>
</gene>
<feature type="transmembrane region" description="Helical" evidence="2">
    <location>
        <begin position="85"/>
        <end position="107"/>
    </location>
</feature>
<dbReference type="OrthoDB" id="2397585at2759"/>
<feature type="transmembrane region" description="Helical" evidence="2">
    <location>
        <begin position="46"/>
        <end position="64"/>
    </location>
</feature>
<protein>
    <submittedName>
        <fullName evidence="3">Uncharacterized protein</fullName>
    </submittedName>
</protein>
<keyword evidence="2" id="KW-1133">Transmembrane helix</keyword>
<feature type="compositionally biased region" description="Low complexity" evidence="1">
    <location>
        <begin position="145"/>
        <end position="166"/>
    </location>
</feature>
<comment type="caution">
    <text evidence="3">The sequence shown here is derived from an EMBL/GenBank/DDBJ whole genome shotgun (WGS) entry which is preliminary data.</text>
</comment>
<keyword evidence="2" id="KW-0472">Membrane</keyword>
<keyword evidence="2" id="KW-0812">Transmembrane</keyword>
<evidence type="ECO:0000313" key="3">
    <source>
        <dbReference type="EMBL" id="KAG0005503.1"/>
    </source>
</evidence>
<name>A0A9P6SUV9_9FUNG</name>
<proteinExistence type="predicted"/>
<evidence type="ECO:0000256" key="1">
    <source>
        <dbReference type="SAM" id="MobiDB-lite"/>
    </source>
</evidence>
<evidence type="ECO:0000256" key="2">
    <source>
        <dbReference type="SAM" id="Phobius"/>
    </source>
</evidence>
<accession>A0A9P6SUV9</accession>
<dbReference type="AlphaFoldDB" id="A0A9P6SUV9"/>
<dbReference type="EMBL" id="JAAAID010002681">
    <property type="protein sequence ID" value="KAG0005503.1"/>
    <property type="molecule type" value="Genomic_DNA"/>
</dbReference>
<feature type="transmembrane region" description="Helical" evidence="2">
    <location>
        <begin position="113"/>
        <end position="133"/>
    </location>
</feature>
<dbReference type="Proteomes" id="UP000703661">
    <property type="component" value="Unassembled WGS sequence"/>
</dbReference>
<organism evidence="3 4">
    <name type="scientific">Entomortierella chlamydospora</name>
    <dbReference type="NCBI Taxonomy" id="101097"/>
    <lineage>
        <taxon>Eukaryota</taxon>
        <taxon>Fungi</taxon>
        <taxon>Fungi incertae sedis</taxon>
        <taxon>Mucoromycota</taxon>
        <taxon>Mortierellomycotina</taxon>
        <taxon>Mortierellomycetes</taxon>
        <taxon>Mortierellales</taxon>
        <taxon>Mortierellaceae</taxon>
        <taxon>Entomortierella</taxon>
    </lineage>
</organism>
<reference evidence="3" key="1">
    <citation type="journal article" date="2020" name="Fungal Divers.">
        <title>Resolving the Mortierellaceae phylogeny through synthesis of multi-gene phylogenetics and phylogenomics.</title>
        <authorList>
            <person name="Vandepol N."/>
            <person name="Liber J."/>
            <person name="Desiro A."/>
            <person name="Na H."/>
            <person name="Kennedy M."/>
            <person name="Barry K."/>
            <person name="Grigoriev I.V."/>
            <person name="Miller A.N."/>
            <person name="O'Donnell K."/>
            <person name="Stajich J.E."/>
            <person name="Bonito G."/>
        </authorList>
    </citation>
    <scope>NUCLEOTIDE SEQUENCE</scope>
    <source>
        <strain evidence="3">NRRL 2769</strain>
    </source>
</reference>
<evidence type="ECO:0000313" key="4">
    <source>
        <dbReference type="Proteomes" id="UP000703661"/>
    </source>
</evidence>
<sequence>MVTYLTIPTWVVRLGLCIWLVTTIKGENNVAGYVCNTTMDYNLSAIMQYFKIATELIILVFFLERVIALHHSTVANSDHIQWRRLALINATITFLVILSEILVGQITVYLQDYLFLTYSLVNLIQANLVIFVVEDTKNVFRKRAAASNSASKQSNSNSGNRSNGQRDNMEEYDDRTVSYADGVSAAKVGRLNDSYNNNPASTRAFTPKSETLPVRYNSNDRPDSSIYDFSQVDQKMGPNHLWDVDADYMVNGSNRWRHGKGEDEIPMTLAKRQEDAHGFHNI</sequence>
<feature type="region of interest" description="Disordered" evidence="1">
    <location>
        <begin position="144"/>
        <end position="168"/>
    </location>
</feature>
<keyword evidence="4" id="KW-1185">Reference proteome</keyword>